<evidence type="ECO:0000313" key="8">
    <source>
        <dbReference type="EMBL" id="CAI0432900.1"/>
    </source>
</evidence>
<dbReference type="EMBL" id="CAMGYJ010000006">
    <property type="protein sequence ID" value="CAI0432878.1"/>
    <property type="molecule type" value="Genomic_DNA"/>
</dbReference>
<evidence type="ECO:0000313" key="5">
    <source>
        <dbReference type="EMBL" id="CAI0432878.1"/>
    </source>
</evidence>
<gene>
    <name evidence="1" type="ORF">LITE_LOCUS23615</name>
    <name evidence="2" type="ORF">LITE_LOCUS23616</name>
    <name evidence="3" type="ORF">LITE_LOCUS23624</name>
    <name evidence="4" type="ORF">LITE_LOCUS23635</name>
    <name evidence="5" type="ORF">LITE_LOCUS23636</name>
    <name evidence="6" type="ORF">LITE_LOCUS23637</name>
    <name evidence="7" type="ORF">LITE_LOCUS23638</name>
    <name evidence="8" type="ORF">LITE_LOCUS23639</name>
    <name evidence="9" type="ORF">LITE_LOCUS23642</name>
</gene>
<evidence type="ECO:0000313" key="6">
    <source>
        <dbReference type="EMBL" id="CAI0432885.1"/>
    </source>
</evidence>
<evidence type="ECO:0000313" key="4">
    <source>
        <dbReference type="EMBL" id="CAI0432871.1"/>
    </source>
</evidence>
<name>A0AAV0LF94_9ROSI</name>
<comment type="caution">
    <text evidence="9">The sequence shown here is derived from an EMBL/GenBank/DDBJ whole genome shotgun (WGS) entry which is preliminary data.</text>
</comment>
<evidence type="ECO:0000313" key="1">
    <source>
        <dbReference type="EMBL" id="CAI0432797.1"/>
    </source>
</evidence>
<evidence type="ECO:0000313" key="10">
    <source>
        <dbReference type="Proteomes" id="UP001154282"/>
    </source>
</evidence>
<dbReference type="EMBL" id="CAMGYJ010000006">
    <property type="protein sequence ID" value="CAI0432885.1"/>
    <property type="molecule type" value="Genomic_DNA"/>
</dbReference>
<dbReference type="EMBL" id="CAMGYJ010000006">
    <property type="protein sequence ID" value="CAI0432804.1"/>
    <property type="molecule type" value="Genomic_DNA"/>
</dbReference>
<sequence>MPSRLRSPAAPKPATPKAFSASATCQTPVSNFLPSLRISREPMWCSLPTTFSSRSTIKWFVWLSTPTTNSASMETLLNKTFSLDMTFQSKLYLSSLQIAQTPKPPQFSITTFICVFINKLVCVNEIKTT</sequence>
<evidence type="ECO:0000313" key="3">
    <source>
        <dbReference type="EMBL" id="CAI0432847.1"/>
    </source>
</evidence>
<evidence type="ECO:0000313" key="7">
    <source>
        <dbReference type="EMBL" id="CAI0432893.1"/>
    </source>
</evidence>
<proteinExistence type="predicted"/>
<accession>A0AAV0LF94</accession>
<reference evidence="9" key="1">
    <citation type="submission" date="2022-08" db="EMBL/GenBank/DDBJ databases">
        <authorList>
            <person name="Gutierrez-Valencia J."/>
        </authorList>
    </citation>
    <scope>NUCLEOTIDE SEQUENCE</scope>
</reference>
<evidence type="ECO:0000313" key="9">
    <source>
        <dbReference type="EMBL" id="CAI0432921.1"/>
    </source>
</evidence>
<evidence type="ECO:0000313" key="2">
    <source>
        <dbReference type="EMBL" id="CAI0432804.1"/>
    </source>
</evidence>
<dbReference type="EMBL" id="CAMGYJ010000006">
    <property type="protein sequence ID" value="CAI0432797.1"/>
    <property type="molecule type" value="Genomic_DNA"/>
</dbReference>
<dbReference type="EMBL" id="CAMGYJ010000006">
    <property type="protein sequence ID" value="CAI0432893.1"/>
    <property type="molecule type" value="Genomic_DNA"/>
</dbReference>
<keyword evidence="10" id="KW-1185">Reference proteome</keyword>
<dbReference type="AlphaFoldDB" id="A0AAV0LF94"/>
<organism evidence="9 10">
    <name type="scientific">Linum tenue</name>
    <dbReference type="NCBI Taxonomy" id="586396"/>
    <lineage>
        <taxon>Eukaryota</taxon>
        <taxon>Viridiplantae</taxon>
        <taxon>Streptophyta</taxon>
        <taxon>Embryophyta</taxon>
        <taxon>Tracheophyta</taxon>
        <taxon>Spermatophyta</taxon>
        <taxon>Magnoliopsida</taxon>
        <taxon>eudicotyledons</taxon>
        <taxon>Gunneridae</taxon>
        <taxon>Pentapetalae</taxon>
        <taxon>rosids</taxon>
        <taxon>fabids</taxon>
        <taxon>Malpighiales</taxon>
        <taxon>Linaceae</taxon>
        <taxon>Linum</taxon>
    </lineage>
</organism>
<dbReference type="EMBL" id="CAMGYJ010000006">
    <property type="protein sequence ID" value="CAI0432900.1"/>
    <property type="molecule type" value="Genomic_DNA"/>
</dbReference>
<dbReference type="EMBL" id="CAMGYJ010000006">
    <property type="protein sequence ID" value="CAI0432847.1"/>
    <property type="molecule type" value="Genomic_DNA"/>
</dbReference>
<protein>
    <submittedName>
        <fullName evidence="9">Uncharacterized protein</fullName>
    </submittedName>
</protein>
<dbReference type="Proteomes" id="UP001154282">
    <property type="component" value="Unassembled WGS sequence"/>
</dbReference>
<dbReference type="EMBL" id="CAMGYJ010000006">
    <property type="protein sequence ID" value="CAI0432871.1"/>
    <property type="molecule type" value="Genomic_DNA"/>
</dbReference>
<dbReference type="EMBL" id="CAMGYJ010000006">
    <property type="protein sequence ID" value="CAI0432921.1"/>
    <property type="molecule type" value="Genomic_DNA"/>
</dbReference>